<evidence type="ECO:0000259" key="2">
    <source>
        <dbReference type="Pfam" id="PF09651"/>
    </source>
</evidence>
<organism evidence="3">
    <name type="scientific">Planktothricoides sp. SpSt-374</name>
    <dbReference type="NCBI Taxonomy" id="2282167"/>
    <lineage>
        <taxon>Bacteria</taxon>
        <taxon>Bacillati</taxon>
        <taxon>Cyanobacteriota</taxon>
        <taxon>Cyanophyceae</taxon>
        <taxon>Oscillatoriophycideae</taxon>
        <taxon>Oscillatoriales</taxon>
        <taxon>Oscillatoriaceae</taxon>
        <taxon>Planktothricoides</taxon>
    </lineage>
</organism>
<dbReference type="InterPro" id="IPR013442">
    <property type="entry name" value="SSO1393-like"/>
</dbReference>
<keyword evidence="1" id="KW-0175">Coiled coil</keyword>
<evidence type="ECO:0000256" key="1">
    <source>
        <dbReference type="SAM" id="Coils"/>
    </source>
</evidence>
<evidence type="ECO:0000313" key="3">
    <source>
        <dbReference type="EMBL" id="HGG03390.1"/>
    </source>
</evidence>
<accession>A0A7C3VSF3</accession>
<sequence length="357" mass="40778">MKTIITTTGTSLIGNVARHLKKEQKSVTDDELRHIFEQLQPAEASAETNSLLKIGTPEDEVVLLYTNTELGERCAKQVEFYLKGQGWQNTRSRKLSLEQDEAQFERKGLRELVDVLVDEIEKAERQKREVIINATGGFKAEIAYTTMVGMIFQVPVKYIYQFFNQPITFPILPVTWNIDLLLEYENFFEWIDETYRSYAEVEQRLKGIPDSDRVRALILPPDDEGYVYLSPAGNILWKRVQKQKEAADLELDPPASEVPPQDKISSSIQKVKHHYPDGTLQFALKLAELEPVEEIIGGHFEDTTLRRIKGAGEDGSIRLLWADNEKATNLTVRTTARGQAQTLRVCERLIRPLLDSM</sequence>
<feature type="coiled-coil region" evidence="1">
    <location>
        <begin position="106"/>
        <end position="133"/>
    </location>
</feature>
<dbReference type="Pfam" id="PF09651">
    <property type="entry name" value="Cas_APE2256"/>
    <property type="match status" value="1"/>
</dbReference>
<protein>
    <submittedName>
        <fullName evidence="3">Putative CRISPR-associated protein</fullName>
    </submittedName>
</protein>
<gene>
    <name evidence="3" type="ORF">ENR15_22815</name>
</gene>
<dbReference type="EMBL" id="DSPX01000233">
    <property type="protein sequence ID" value="HGG03390.1"/>
    <property type="molecule type" value="Genomic_DNA"/>
</dbReference>
<dbReference type="Gene3D" id="3.40.50.10770">
    <property type="entry name" value="Hypothetical protein VC1899 like domain (Restriction endonuclease-like)"/>
    <property type="match status" value="1"/>
</dbReference>
<reference evidence="3" key="1">
    <citation type="journal article" date="2020" name="mSystems">
        <title>Genome- and Community-Level Interaction Insights into Carbon Utilization and Element Cycling Functions of Hydrothermarchaeota in Hydrothermal Sediment.</title>
        <authorList>
            <person name="Zhou Z."/>
            <person name="Liu Y."/>
            <person name="Xu W."/>
            <person name="Pan J."/>
            <person name="Luo Z.H."/>
            <person name="Li M."/>
        </authorList>
    </citation>
    <scope>NUCLEOTIDE SEQUENCE [LARGE SCALE GENOMIC DNA]</scope>
    <source>
        <strain evidence="3">SpSt-374</strain>
    </source>
</reference>
<proteinExistence type="predicted"/>
<comment type="caution">
    <text evidence="3">The sequence shown here is derived from an EMBL/GenBank/DDBJ whole genome shotgun (WGS) entry which is preliminary data.</text>
</comment>
<feature type="domain" description="CRISPR system ring nuclease SSO1393-like" evidence="2">
    <location>
        <begin position="43"/>
        <end position="172"/>
    </location>
</feature>
<dbReference type="NCBIfam" id="TIGR02619">
    <property type="entry name" value="putative CRISPR-associated protein, APE2256 family"/>
    <property type="match status" value="1"/>
</dbReference>
<dbReference type="AlphaFoldDB" id="A0A7C3VSF3"/>
<name>A0A7C3VSF3_9CYAN</name>